<keyword evidence="9 17" id="KW-0418">Kinase</keyword>
<dbReference type="InterPro" id="IPR003018">
    <property type="entry name" value="GAF"/>
</dbReference>
<evidence type="ECO:0000256" key="11">
    <source>
        <dbReference type="ARBA" id="ARBA00022989"/>
    </source>
</evidence>
<evidence type="ECO:0000256" key="4">
    <source>
        <dbReference type="ARBA" id="ARBA00022475"/>
    </source>
</evidence>
<evidence type="ECO:0000256" key="15">
    <source>
        <dbReference type="SAM" id="Phobius"/>
    </source>
</evidence>
<dbReference type="PRINTS" id="PR00344">
    <property type="entry name" value="BCTRLSENSOR"/>
</dbReference>
<dbReference type="RefSeq" id="WP_084576778.1">
    <property type="nucleotide sequence ID" value="NZ_CP155572.1"/>
</dbReference>
<evidence type="ECO:0000256" key="12">
    <source>
        <dbReference type="ARBA" id="ARBA00023012"/>
    </source>
</evidence>
<feature type="transmembrane region" description="Helical" evidence="15">
    <location>
        <begin position="134"/>
        <end position="155"/>
    </location>
</feature>
<dbReference type="InterPro" id="IPR036890">
    <property type="entry name" value="HATPase_C_sf"/>
</dbReference>
<evidence type="ECO:0000256" key="5">
    <source>
        <dbReference type="ARBA" id="ARBA00022553"/>
    </source>
</evidence>
<comment type="subcellular location">
    <subcellularLocation>
        <location evidence="2">Cell membrane</location>
        <topology evidence="2">Multi-pass membrane protein</topology>
    </subcellularLocation>
</comment>
<proteinExistence type="predicted"/>
<accession>A0A1W2D562</accession>
<evidence type="ECO:0000256" key="13">
    <source>
        <dbReference type="ARBA" id="ARBA00023136"/>
    </source>
</evidence>
<evidence type="ECO:0000256" key="1">
    <source>
        <dbReference type="ARBA" id="ARBA00000085"/>
    </source>
</evidence>
<dbReference type="AlphaFoldDB" id="A0A1W2D562"/>
<feature type="transmembrane region" description="Helical" evidence="15">
    <location>
        <begin position="167"/>
        <end position="189"/>
    </location>
</feature>
<comment type="catalytic activity">
    <reaction evidence="1">
        <text>ATP + protein L-histidine = ADP + protein N-phospho-L-histidine.</text>
        <dbReference type="EC" id="2.7.13.3"/>
    </reaction>
</comment>
<organism evidence="17 18">
    <name type="scientific">Sporomusa malonica</name>
    <dbReference type="NCBI Taxonomy" id="112901"/>
    <lineage>
        <taxon>Bacteria</taxon>
        <taxon>Bacillati</taxon>
        <taxon>Bacillota</taxon>
        <taxon>Negativicutes</taxon>
        <taxon>Selenomonadales</taxon>
        <taxon>Sporomusaceae</taxon>
        <taxon>Sporomusa</taxon>
    </lineage>
</organism>
<dbReference type="OrthoDB" id="9809348at2"/>
<evidence type="ECO:0000256" key="2">
    <source>
        <dbReference type="ARBA" id="ARBA00004651"/>
    </source>
</evidence>
<keyword evidence="14" id="KW-0175">Coiled coil</keyword>
<evidence type="ECO:0000313" key="18">
    <source>
        <dbReference type="Proteomes" id="UP000192738"/>
    </source>
</evidence>
<keyword evidence="12" id="KW-0902">Two-component regulatory system</keyword>
<dbReference type="Gene3D" id="3.30.450.40">
    <property type="match status" value="1"/>
</dbReference>
<feature type="transmembrane region" description="Helical" evidence="15">
    <location>
        <begin position="35"/>
        <end position="55"/>
    </location>
</feature>
<dbReference type="Pfam" id="PF07694">
    <property type="entry name" value="5TM-5TMR_LYT"/>
    <property type="match status" value="1"/>
</dbReference>
<keyword evidence="8" id="KW-0547">Nucleotide-binding</keyword>
<dbReference type="InterPro" id="IPR004358">
    <property type="entry name" value="Sig_transdc_His_kin-like_C"/>
</dbReference>
<dbReference type="Proteomes" id="UP000192738">
    <property type="component" value="Unassembled WGS sequence"/>
</dbReference>
<evidence type="ECO:0000256" key="10">
    <source>
        <dbReference type="ARBA" id="ARBA00022840"/>
    </source>
</evidence>
<dbReference type="InterPro" id="IPR029016">
    <property type="entry name" value="GAF-like_dom_sf"/>
</dbReference>
<evidence type="ECO:0000313" key="17">
    <source>
        <dbReference type="EMBL" id="SMC92264.1"/>
    </source>
</evidence>
<evidence type="ECO:0000256" key="7">
    <source>
        <dbReference type="ARBA" id="ARBA00022692"/>
    </source>
</evidence>
<feature type="transmembrane region" description="Helical" evidence="15">
    <location>
        <begin position="6"/>
        <end position="23"/>
    </location>
</feature>
<dbReference type="Gene3D" id="3.30.565.10">
    <property type="entry name" value="Histidine kinase-like ATPase, C-terminal domain"/>
    <property type="match status" value="1"/>
</dbReference>
<keyword evidence="13 15" id="KW-0472">Membrane</keyword>
<feature type="transmembrane region" description="Helical" evidence="15">
    <location>
        <begin position="107"/>
        <end position="128"/>
    </location>
</feature>
<evidence type="ECO:0000259" key="16">
    <source>
        <dbReference type="PROSITE" id="PS50109"/>
    </source>
</evidence>
<dbReference type="InterPro" id="IPR050640">
    <property type="entry name" value="Bact_2-comp_sensor_kinase"/>
</dbReference>
<dbReference type="InterPro" id="IPR003594">
    <property type="entry name" value="HATPase_dom"/>
</dbReference>
<protein>
    <recommendedName>
        <fullName evidence="3">histidine kinase</fullName>
        <ecNumber evidence="3">2.7.13.3</ecNumber>
    </recommendedName>
</protein>
<dbReference type="InterPro" id="IPR010559">
    <property type="entry name" value="Sig_transdc_His_kin_internal"/>
</dbReference>
<dbReference type="PANTHER" id="PTHR34220">
    <property type="entry name" value="SENSOR HISTIDINE KINASE YPDA"/>
    <property type="match status" value="1"/>
</dbReference>
<gene>
    <name evidence="17" type="ORF">SAMN04488500_11399</name>
</gene>
<dbReference type="SUPFAM" id="SSF55874">
    <property type="entry name" value="ATPase domain of HSP90 chaperone/DNA topoisomerase II/histidine kinase"/>
    <property type="match status" value="1"/>
</dbReference>
<dbReference type="EMBL" id="FWXI01000013">
    <property type="protein sequence ID" value="SMC92264.1"/>
    <property type="molecule type" value="Genomic_DNA"/>
</dbReference>
<dbReference type="SMART" id="SM00387">
    <property type="entry name" value="HATPase_c"/>
    <property type="match status" value="1"/>
</dbReference>
<feature type="coiled-coil region" evidence="14">
    <location>
        <begin position="342"/>
        <end position="369"/>
    </location>
</feature>
<reference evidence="17 18" key="1">
    <citation type="submission" date="2017-04" db="EMBL/GenBank/DDBJ databases">
        <authorList>
            <person name="Afonso C.L."/>
            <person name="Miller P.J."/>
            <person name="Scott M.A."/>
            <person name="Spackman E."/>
            <person name="Goraichik I."/>
            <person name="Dimitrov K.M."/>
            <person name="Suarez D.L."/>
            <person name="Swayne D.E."/>
        </authorList>
    </citation>
    <scope>NUCLEOTIDE SEQUENCE [LARGE SCALE GENOMIC DNA]</scope>
    <source>
        <strain evidence="17 18">DSM 5090</strain>
    </source>
</reference>
<keyword evidence="4" id="KW-1003">Cell membrane</keyword>
<sequence>MTVFTLLEVISALSFIAMTAYLTGRSRFIMRCARYPFHPLSHFSLIVLFSLFSITGNYSALPWGEPVITTRLVGVLLSGIAGGPITGFNVGLICGLYLALVENMSTALAVFIVMAGTLAGLLRLRFSFQQLTPLTGACVALVAELCQIALFTLFATQESFSAYIMRTAIPTLAVGVAGVWLFLLTVNWIEAEQDIYGARAAQLSLNIASRTLPYLQLGFNTHSATVAAHIIYELTKVDAVSITGRYKCLAFIGQGSEHHKPGEPIISAAVKDAITSKVMKVINAPADRGCPFPYCPLQAGVVVPLFTGSKVVGTIELARVNNDTVSELDIRIADGIANLLSVQIQLAELDEQRKMREKAELKALRAQINPHFLFNTINIIMSFCRTDPDKARSLLDSLATLMHRGYSNQDDFLTLQDELSAVTAYLEIAKSRFGDRLDIAVHIDDTTANALVPALSLQPLVENALNHGLFPKLGHSLLSIEAYVEATTLMITVTDNGVGISPEKLEQIRAGNSDGVGLMNVHKRLGSLYGPGYGLTINSKPPFGTEILLKIPFQVETQVVQKEGGVS</sequence>
<evidence type="ECO:0000256" key="8">
    <source>
        <dbReference type="ARBA" id="ARBA00022741"/>
    </source>
</evidence>
<keyword evidence="7 15" id="KW-0812">Transmembrane</keyword>
<name>A0A1W2D562_9FIRM</name>
<dbReference type="SUPFAM" id="SSF55781">
    <property type="entry name" value="GAF domain-like"/>
    <property type="match status" value="1"/>
</dbReference>
<feature type="domain" description="Histidine kinase" evidence="16">
    <location>
        <begin position="457"/>
        <end position="555"/>
    </location>
</feature>
<dbReference type="GO" id="GO:0071555">
    <property type="term" value="P:cell wall organization"/>
    <property type="evidence" value="ECO:0007669"/>
    <property type="project" value="InterPro"/>
</dbReference>
<evidence type="ECO:0000256" key="9">
    <source>
        <dbReference type="ARBA" id="ARBA00022777"/>
    </source>
</evidence>
<dbReference type="GO" id="GO:0005524">
    <property type="term" value="F:ATP binding"/>
    <property type="evidence" value="ECO:0007669"/>
    <property type="project" value="UniProtKB-KW"/>
</dbReference>
<evidence type="ECO:0000256" key="14">
    <source>
        <dbReference type="SAM" id="Coils"/>
    </source>
</evidence>
<keyword evidence="10" id="KW-0067">ATP-binding</keyword>
<feature type="transmembrane region" description="Helical" evidence="15">
    <location>
        <begin position="75"/>
        <end position="100"/>
    </location>
</feature>
<dbReference type="PROSITE" id="PS50109">
    <property type="entry name" value="HIS_KIN"/>
    <property type="match status" value="1"/>
</dbReference>
<dbReference type="SMART" id="SM00065">
    <property type="entry name" value="GAF"/>
    <property type="match status" value="1"/>
</dbReference>
<dbReference type="PANTHER" id="PTHR34220:SF7">
    <property type="entry name" value="SENSOR HISTIDINE KINASE YPDA"/>
    <property type="match status" value="1"/>
</dbReference>
<keyword evidence="6" id="KW-0808">Transferase</keyword>
<dbReference type="InterPro" id="IPR005467">
    <property type="entry name" value="His_kinase_dom"/>
</dbReference>
<dbReference type="Pfam" id="PF06580">
    <property type="entry name" value="His_kinase"/>
    <property type="match status" value="1"/>
</dbReference>
<dbReference type="EC" id="2.7.13.3" evidence="3"/>
<evidence type="ECO:0000256" key="6">
    <source>
        <dbReference type="ARBA" id="ARBA00022679"/>
    </source>
</evidence>
<keyword evidence="11 15" id="KW-1133">Transmembrane helix</keyword>
<dbReference type="InterPro" id="IPR011620">
    <property type="entry name" value="Sig_transdc_His_kinase_LytS_TM"/>
</dbReference>
<keyword evidence="18" id="KW-1185">Reference proteome</keyword>
<dbReference type="GO" id="GO:0000155">
    <property type="term" value="F:phosphorelay sensor kinase activity"/>
    <property type="evidence" value="ECO:0007669"/>
    <property type="project" value="InterPro"/>
</dbReference>
<dbReference type="GO" id="GO:0005886">
    <property type="term" value="C:plasma membrane"/>
    <property type="evidence" value="ECO:0007669"/>
    <property type="project" value="UniProtKB-SubCell"/>
</dbReference>
<evidence type="ECO:0000256" key="3">
    <source>
        <dbReference type="ARBA" id="ARBA00012438"/>
    </source>
</evidence>
<dbReference type="Pfam" id="PF02518">
    <property type="entry name" value="HATPase_c"/>
    <property type="match status" value="1"/>
</dbReference>
<keyword evidence="5" id="KW-0597">Phosphoprotein</keyword>
<dbReference type="STRING" id="112901.SAMN04488500_11399"/>